<comment type="caution">
    <text evidence="20">The sequence shown here is derived from an EMBL/GenBank/DDBJ whole genome shotgun (WGS) entry which is preliminary data.</text>
</comment>
<keyword evidence="9 15" id="KW-0863">Zinc-finger</keyword>
<dbReference type="Gene3D" id="3.30.40.10">
    <property type="entry name" value="Zinc/RING finger domain, C3HC4 (zinc finger)"/>
    <property type="match status" value="1"/>
</dbReference>
<name>A0A2G9GTJ5_9LAMI</name>
<dbReference type="OrthoDB" id="8062037at2759"/>
<dbReference type="InterPro" id="IPR013083">
    <property type="entry name" value="Znf_RING/FYVE/PHD"/>
</dbReference>
<dbReference type="GO" id="GO:0016020">
    <property type="term" value="C:membrane"/>
    <property type="evidence" value="ECO:0007669"/>
    <property type="project" value="UniProtKB-SubCell"/>
</dbReference>
<keyword evidence="10" id="KW-0833">Ubl conjugation pathway</keyword>
<evidence type="ECO:0000256" key="16">
    <source>
        <dbReference type="SAM" id="MobiDB-lite"/>
    </source>
</evidence>
<keyword evidence="21" id="KW-1185">Reference proteome</keyword>
<dbReference type="STRING" id="429701.A0A2G9GTJ5"/>
<evidence type="ECO:0000256" key="7">
    <source>
        <dbReference type="ARBA" id="ARBA00022723"/>
    </source>
</evidence>
<dbReference type="PANTHER" id="PTHR46539:SF2">
    <property type="entry name" value="RING-H2 FINGER PROTEIN ATL43"/>
    <property type="match status" value="1"/>
</dbReference>
<comment type="similarity">
    <text evidence="14">Belongs to the RING-type zinc finger family. ATL subfamily.</text>
</comment>
<feature type="domain" description="RING-type" evidence="19">
    <location>
        <begin position="136"/>
        <end position="178"/>
    </location>
</feature>
<organism evidence="20 21">
    <name type="scientific">Handroanthus impetiginosus</name>
    <dbReference type="NCBI Taxonomy" id="429701"/>
    <lineage>
        <taxon>Eukaryota</taxon>
        <taxon>Viridiplantae</taxon>
        <taxon>Streptophyta</taxon>
        <taxon>Embryophyta</taxon>
        <taxon>Tracheophyta</taxon>
        <taxon>Spermatophyta</taxon>
        <taxon>Magnoliopsida</taxon>
        <taxon>eudicotyledons</taxon>
        <taxon>Gunneridae</taxon>
        <taxon>Pentapetalae</taxon>
        <taxon>asterids</taxon>
        <taxon>lamiids</taxon>
        <taxon>Lamiales</taxon>
        <taxon>Bignoniaceae</taxon>
        <taxon>Crescentiina</taxon>
        <taxon>Tabebuia alliance</taxon>
        <taxon>Handroanthus</taxon>
    </lineage>
</organism>
<feature type="chain" id="PRO_5013621121" description="RING-type E3 ubiquitin transferase" evidence="18">
    <location>
        <begin position="27"/>
        <end position="400"/>
    </location>
</feature>
<evidence type="ECO:0000256" key="15">
    <source>
        <dbReference type="PROSITE-ProRule" id="PRU00175"/>
    </source>
</evidence>
<evidence type="ECO:0000256" key="6">
    <source>
        <dbReference type="ARBA" id="ARBA00022692"/>
    </source>
</evidence>
<dbReference type="GO" id="GO:0008270">
    <property type="term" value="F:zinc ion binding"/>
    <property type="evidence" value="ECO:0007669"/>
    <property type="project" value="UniProtKB-KW"/>
</dbReference>
<evidence type="ECO:0000256" key="9">
    <source>
        <dbReference type="ARBA" id="ARBA00022771"/>
    </source>
</evidence>
<dbReference type="SUPFAM" id="SSF57850">
    <property type="entry name" value="RING/U-box"/>
    <property type="match status" value="1"/>
</dbReference>
<comment type="subcellular location">
    <subcellularLocation>
        <location evidence="2">Membrane</location>
        <topology evidence="2">Single-pass membrane protein</topology>
    </subcellularLocation>
</comment>
<feature type="compositionally biased region" description="Polar residues" evidence="16">
    <location>
        <begin position="197"/>
        <end position="213"/>
    </location>
</feature>
<dbReference type="Pfam" id="PF13639">
    <property type="entry name" value="zf-RING_2"/>
    <property type="match status" value="1"/>
</dbReference>
<dbReference type="AlphaFoldDB" id="A0A2G9GTJ5"/>
<evidence type="ECO:0000256" key="18">
    <source>
        <dbReference type="SAM" id="SignalP"/>
    </source>
</evidence>
<evidence type="ECO:0000256" key="4">
    <source>
        <dbReference type="ARBA" id="ARBA00012483"/>
    </source>
</evidence>
<feature type="compositionally biased region" description="Basic and acidic residues" evidence="16">
    <location>
        <begin position="257"/>
        <end position="267"/>
    </location>
</feature>
<evidence type="ECO:0000256" key="1">
    <source>
        <dbReference type="ARBA" id="ARBA00000900"/>
    </source>
</evidence>
<feature type="compositionally biased region" description="Low complexity" evidence="16">
    <location>
        <begin position="389"/>
        <end position="400"/>
    </location>
</feature>
<feature type="signal peptide" evidence="18">
    <location>
        <begin position="1"/>
        <end position="26"/>
    </location>
</feature>
<proteinExistence type="inferred from homology"/>
<dbReference type="PANTHER" id="PTHR46539">
    <property type="entry name" value="E3 UBIQUITIN-PROTEIN LIGASE ATL42"/>
    <property type="match status" value="1"/>
</dbReference>
<dbReference type="EC" id="2.3.2.27" evidence="4"/>
<sequence length="400" mass="45151">MGGFKLISFFLCVFLFVMNHTSLTTAKMDSKNGDILGNVPNLSPPPFPPPPMARSRITPFKPSIAIVVGILTTIFSIISLFLLYMKHCKRNTYSSNSRGYGYPLSRGNSGINRKVIESLPMFRFSSLKGQKDGLECAVCLNKFEGNEVLRLLPKCKHAFHVECVDTWLDAHSTCPLCRYRVDAEDVLLVDYHGDQFTPRNSDQGRGNEFSNPRISGRHSSAGERGRNSHSLEIIAENRRHDSRGRISLDGWKSSRRKEKEGTMSENTRALRKDGQLPVQGDKRRLEHRIIVSATEEEERRRWSDVEAAAFLYLRSEMIMGRRREEAGSGRGVINERSVSEITGMSRYSSNNGGKEGRERQEERVVKRWLDWISQSQEQQKTAVNSVELSSSSSSSAIADV</sequence>
<reference evidence="21" key="1">
    <citation type="journal article" date="2018" name="Gigascience">
        <title>Genome assembly of the Pink Ipe (Handroanthus impetiginosus, Bignoniaceae), a highly valued, ecologically keystone Neotropical timber forest tree.</title>
        <authorList>
            <person name="Silva-Junior O.B."/>
            <person name="Grattapaglia D."/>
            <person name="Novaes E."/>
            <person name="Collevatti R.G."/>
        </authorList>
    </citation>
    <scope>NUCLEOTIDE SEQUENCE [LARGE SCALE GENOMIC DNA]</scope>
    <source>
        <strain evidence="21">cv. UFG-1</strain>
    </source>
</reference>
<comment type="catalytic activity">
    <reaction evidence="1">
        <text>S-ubiquitinyl-[E2 ubiquitin-conjugating enzyme]-L-cysteine + [acceptor protein]-L-lysine = [E2 ubiquitin-conjugating enzyme]-L-cysteine + N(6)-ubiquitinyl-[acceptor protein]-L-lysine.</text>
        <dbReference type="EC" id="2.3.2.27"/>
    </reaction>
</comment>
<comment type="pathway">
    <text evidence="3">Protein modification; protein ubiquitination.</text>
</comment>
<feature type="transmembrane region" description="Helical" evidence="17">
    <location>
        <begin position="64"/>
        <end position="85"/>
    </location>
</feature>
<gene>
    <name evidence="20" type="ORF">CDL12_18819</name>
</gene>
<evidence type="ECO:0000256" key="10">
    <source>
        <dbReference type="ARBA" id="ARBA00022786"/>
    </source>
</evidence>
<accession>A0A2G9GTJ5</accession>
<keyword evidence="6 17" id="KW-0812">Transmembrane</keyword>
<keyword evidence="13 17" id="KW-0472">Membrane</keyword>
<keyword evidence="7" id="KW-0479">Metal-binding</keyword>
<protein>
    <recommendedName>
        <fullName evidence="4">RING-type E3 ubiquitin transferase</fullName>
        <ecNumber evidence="4">2.3.2.27</ecNumber>
    </recommendedName>
</protein>
<dbReference type="Proteomes" id="UP000231279">
    <property type="component" value="Unassembled WGS sequence"/>
</dbReference>
<evidence type="ECO:0000256" key="13">
    <source>
        <dbReference type="ARBA" id="ARBA00023136"/>
    </source>
</evidence>
<evidence type="ECO:0000256" key="2">
    <source>
        <dbReference type="ARBA" id="ARBA00004167"/>
    </source>
</evidence>
<dbReference type="InterPro" id="IPR001841">
    <property type="entry name" value="Znf_RING"/>
</dbReference>
<keyword evidence="5" id="KW-0808">Transferase</keyword>
<dbReference type="EMBL" id="NKXS01003754">
    <property type="protein sequence ID" value="PIN08601.1"/>
    <property type="molecule type" value="Genomic_DNA"/>
</dbReference>
<keyword evidence="8 18" id="KW-0732">Signal</keyword>
<evidence type="ECO:0000256" key="8">
    <source>
        <dbReference type="ARBA" id="ARBA00022729"/>
    </source>
</evidence>
<evidence type="ECO:0000256" key="11">
    <source>
        <dbReference type="ARBA" id="ARBA00022833"/>
    </source>
</evidence>
<dbReference type="CDD" id="cd16461">
    <property type="entry name" value="RING-H2_EL5-like"/>
    <property type="match status" value="1"/>
</dbReference>
<feature type="region of interest" description="Disordered" evidence="16">
    <location>
        <begin position="245"/>
        <end position="267"/>
    </location>
</feature>
<evidence type="ECO:0000256" key="12">
    <source>
        <dbReference type="ARBA" id="ARBA00022989"/>
    </source>
</evidence>
<evidence type="ECO:0000256" key="17">
    <source>
        <dbReference type="SAM" id="Phobius"/>
    </source>
</evidence>
<evidence type="ECO:0000313" key="20">
    <source>
        <dbReference type="EMBL" id="PIN08601.1"/>
    </source>
</evidence>
<dbReference type="GO" id="GO:0061630">
    <property type="term" value="F:ubiquitin protein ligase activity"/>
    <property type="evidence" value="ECO:0007669"/>
    <property type="project" value="UniProtKB-EC"/>
</dbReference>
<keyword evidence="12 17" id="KW-1133">Transmembrane helix</keyword>
<dbReference type="SMART" id="SM00184">
    <property type="entry name" value="RING"/>
    <property type="match status" value="1"/>
</dbReference>
<keyword evidence="11" id="KW-0862">Zinc</keyword>
<evidence type="ECO:0000256" key="5">
    <source>
        <dbReference type="ARBA" id="ARBA00022679"/>
    </source>
</evidence>
<evidence type="ECO:0000259" key="19">
    <source>
        <dbReference type="PROSITE" id="PS50089"/>
    </source>
</evidence>
<evidence type="ECO:0000313" key="21">
    <source>
        <dbReference type="Proteomes" id="UP000231279"/>
    </source>
</evidence>
<feature type="region of interest" description="Disordered" evidence="16">
    <location>
        <begin position="196"/>
        <end position="229"/>
    </location>
</feature>
<evidence type="ECO:0000256" key="14">
    <source>
        <dbReference type="ARBA" id="ARBA00024209"/>
    </source>
</evidence>
<feature type="region of interest" description="Disordered" evidence="16">
    <location>
        <begin position="380"/>
        <end position="400"/>
    </location>
</feature>
<evidence type="ECO:0000256" key="3">
    <source>
        <dbReference type="ARBA" id="ARBA00004906"/>
    </source>
</evidence>
<dbReference type="PROSITE" id="PS50089">
    <property type="entry name" value="ZF_RING_2"/>
    <property type="match status" value="1"/>
</dbReference>
<dbReference type="FunFam" id="3.30.40.10:FF:000285">
    <property type="entry name" value="RING-H2 finger protein ATL43"/>
    <property type="match status" value="1"/>
</dbReference>